<evidence type="ECO:0000313" key="5">
    <source>
        <dbReference type="Proteomes" id="UP000239720"/>
    </source>
</evidence>
<feature type="transmembrane region" description="Helical" evidence="1">
    <location>
        <begin position="12"/>
        <end position="31"/>
    </location>
</feature>
<dbReference type="AlphaFoldDB" id="A0A2K9E4N2"/>
<reference evidence="3 5" key="2">
    <citation type="journal article" date="2018" name="Syst. Appl. Microbiol.">
        <title>Characterization and high-quality draft genome sequence of Herbivorax saccincola A7, an anaerobic, alkaliphilic, thermophilic, cellulolytic, and xylanolytic bacterium.</title>
        <authorList>
            <person name="Aikawa S."/>
            <person name="Baramee S."/>
            <person name="Sermsathanaswadi J."/>
            <person name="Thianheng P."/>
            <person name="Tachaapaikoon C."/>
            <person name="Shikata A."/>
            <person name="Waeonukul R."/>
            <person name="Pason P."/>
            <person name="Ratanakhanokchai K."/>
            <person name="Kosugi A."/>
        </authorList>
    </citation>
    <scope>NUCLEOTIDE SEQUENCE [LARGE SCALE GENOMIC DNA]</scope>
    <source>
        <strain evidence="3 5">A7</strain>
    </source>
</reference>
<dbReference type="Gene3D" id="3.40.190.10">
    <property type="entry name" value="Periplasmic binding protein-like II"/>
    <property type="match status" value="1"/>
</dbReference>
<evidence type="ECO:0000256" key="1">
    <source>
        <dbReference type="SAM" id="Phobius"/>
    </source>
</evidence>
<dbReference type="OrthoDB" id="2085676at2"/>
<dbReference type="RefSeq" id="WP_101303285.1">
    <property type="nucleotide sequence ID" value="NZ_CP025197.1"/>
</dbReference>
<reference evidence="2 4" key="1">
    <citation type="submission" date="2017-12" db="EMBL/GenBank/DDBJ databases">
        <title>Complete genome sequence of Herbivorax saccincola GGR1, a novel Cellulosome-producing hydrolytic bacterium in a thermophilic biogas plant, established by Illumina and Nanopore MinION sequencing.</title>
        <authorList>
            <person name="Pechtl A."/>
            <person name="Ruckert C."/>
            <person name="Koeck D.E."/>
            <person name="Maus I."/>
            <person name="Winkler A."/>
            <person name="Kalinowski J."/>
            <person name="Puhler A."/>
            <person name="Schwarz W.W."/>
            <person name="Zverlov V.V."/>
            <person name="Schluter A."/>
            <person name="Liebl W."/>
        </authorList>
    </citation>
    <scope>NUCLEOTIDE SEQUENCE [LARGE SCALE GENOMIC DNA]</scope>
    <source>
        <strain evidence="2">GGR1</strain>
        <strain evidence="4">SR1</strain>
    </source>
</reference>
<dbReference type="KEGG" id="hsc:HVS_14105"/>
<dbReference type="EMBL" id="NEMB01000003">
    <property type="protein sequence ID" value="PQQ66210.1"/>
    <property type="molecule type" value="Genomic_DNA"/>
</dbReference>
<dbReference type="EMBL" id="CP025197">
    <property type="protein sequence ID" value="AUG58682.1"/>
    <property type="molecule type" value="Genomic_DNA"/>
</dbReference>
<keyword evidence="4" id="KW-1185">Reference proteome</keyword>
<organism evidence="2 4">
    <name type="scientific">Acetivibrio saccincola</name>
    <dbReference type="NCBI Taxonomy" id="1677857"/>
    <lineage>
        <taxon>Bacteria</taxon>
        <taxon>Bacillati</taxon>
        <taxon>Bacillota</taxon>
        <taxon>Clostridia</taxon>
        <taxon>Eubacteriales</taxon>
        <taxon>Oscillospiraceae</taxon>
        <taxon>Acetivibrio</taxon>
    </lineage>
</organism>
<sequence>MLKKKIENFWYYHKVKVIVGIFAVVFIFLGWKFDKGGLSDLEIGYVIENHNFILEGKKVEEVKAAFESIIHDVDGEKTEKEEKDVLFVPLIGQRIELEFGLGICHILLLDKQTLTTFINNYFFEPLDSYAEKYNIDISNYPEVIADPLGTNEPKVYALPVKDMQLLLDMGLPEDFYLAIRLPNEKDKDDVLRVKNAHIVLDYILSESMSEK</sequence>
<dbReference type="Proteomes" id="UP000239720">
    <property type="component" value="Unassembled WGS sequence"/>
</dbReference>
<evidence type="ECO:0000313" key="2">
    <source>
        <dbReference type="EMBL" id="AUG58682.1"/>
    </source>
</evidence>
<proteinExistence type="predicted"/>
<evidence type="ECO:0000313" key="4">
    <source>
        <dbReference type="Proteomes" id="UP000233534"/>
    </source>
</evidence>
<gene>
    <name evidence="3" type="ORF">B9R14_05225</name>
    <name evidence="2" type="ORF">HVS_14105</name>
</gene>
<name>A0A2K9E4N2_9FIRM</name>
<keyword evidence="1" id="KW-0812">Transmembrane</keyword>
<dbReference type="Proteomes" id="UP000233534">
    <property type="component" value="Chromosome"/>
</dbReference>
<protein>
    <submittedName>
        <fullName evidence="2">Uncharacterized protein</fullName>
    </submittedName>
</protein>
<accession>A0A2K9E4N2</accession>
<keyword evidence="1" id="KW-0472">Membrane</keyword>
<evidence type="ECO:0000313" key="3">
    <source>
        <dbReference type="EMBL" id="PQQ66210.1"/>
    </source>
</evidence>
<keyword evidence="1" id="KW-1133">Transmembrane helix</keyword>